<feature type="transmembrane region" description="Helical" evidence="6">
    <location>
        <begin position="264"/>
        <end position="282"/>
    </location>
</feature>
<evidence type="ECO:0000256" key="3">
    <source>
        <dbReference type="ARBA" id="ARBA00022989"/>
    </source>
</evidence>
<feature type="domain" description="Rhodopsin" evidence="8">
    <location>
        <begin position="115"/>
        <end position="355"/>
    </location>
</feature>
<feature type="chain" id="PRO_5024994128" description="Rhodopsin domain-containing protein" evidence="7">
    <location>
        <begin position="21"/>
        <end position="423"/>
    </location>
</feature>
<dbReference type="AlphaFoldDB" id="A0A5N6TZT2"/>
<protein>
    <recommendedName>
        <fullName evidence="8">Rhodopsin domain-containing protein</fullName>
    </recommendedName>
</protein>
<dbReference type="Proteomes" id="UP000325780">
    <property type="component" value="Unassembled WGS sequence"/>
</dbReference>
<evidence type="ECO:0000256" key="7">
    <source>
        <dbReference type="SAM" id="SignalP"/>
    </source>
</evidence>
<keyword evidence="4 6" id="KW-0472">Membrane</keyword>
<dbReference type="PANTHER" id="PTHR33048">
    <property type="entry name" value="PTH11-LIKE INTEGRAL MEMBRANE PROTEIN (AFU_ORTHOLOGUE AFUA_5G11245)"/>
    <property type="match status" value="1"/>
</dbReference>
<feature type="transmembrane region" description="Helical" evidence="6">
    <location>
        <begin position="210"/>
        <end position="229"/>
    </location>
</feature>
<feature type="signal peptide" evidence="7">
    <location>
        <begin position="1"/>
        <end position="20"/>
    </location>
</feature>
<comment type="subcellular location">
    <subcellularLocation>
        <location evidence="1">Membrane</location>
        <topology evidence="1">Multi-pass membrane protein</topology>
    </subcellularLocation>
</comment>
<evidence type="ECO:0000256" key="1">
    <source>
        <dbReference type="ARBA" id="ARBA00004141"/>
    </source>
</evidence>
<feature type="transmembrane region" description="Helical" evidence="6">
    <location>
        <begin position="97"/>
        <end position="115"/>
    </location>
</feature>
<evidence type="ECO:0000313" key="10">
    <source>
        <dbReference type="Proteomes" id="UP000325780"/>
    </source>
</evidence>
<dbReference type="InterPro" id="IPR049326">
    <property type="entry name" value="Rhodopsin_dom_fungi"/>
</dbReference>
<dbReference type="Pfam" id="PF20684">
    <property type="entry name" value="Fung_rhodopsin"/>
    <property type="match status" value="1"/>
</dbReference>
<evidence type="ECO:0000313" key="9">
    <source>
        <dbReference type="EMBL" id="KAE8151794.1"/>
    </source>
</evidence>
<gene>
    <name evidence="9" type="ORF">BDV25DRAFT_138508</name>
</gene>
<keyword evidence="3 6" id="KW-1133">Transmembrane helix</keyword>
<keyword evidence="7" id="KW-0732">Signal</keyword>
<evidence type="ECO:0000259" key="8">
    <source>
        <dbReference type="Pfam" id="PF20684"/>
    </source>
</evidence>
<proteinExistence type="inferred from homology"/>
<feature type="transmembrane region" description="Helical" evidence="6">
    <location>
        <begin position="177"/>
        <end position="203"/>
    </location>
</feature>
<dbReference type="InterPro" id="IPR052337">
    <property type="entry name" value="SAT4-like"/>
</dbReference>
<dbReference type="PANTHER" id="PTHR33048:SF141">
    <property type="entry name" value="INTEGRAL MEMBRANE PROTEIN-RELATED"/>
    <property type="match status" value="1"/>
</dbReference>
<accession>A0A5N6TZT2</accession>
<organism evidence="9 10">
    <name type="scientific">Aspergillus avenaceus</name>
    <dbReference type="NCBI Taxonomy" id="36643"/>
    <lineage>
        <taxon>Eukaryota</taxon>
        <taxon>Fungi</taxon>
        <taxon>Dikarya</taxon>
        <taxon>Ascomycota</taxon>
        <taxon>Pezizomycotina</taxon>
        <taxon>Eurotiomycetes</taxon>
        <taxon>Eurotiomycetidae</taxon>
        <taxon>Eurotiales</taxon>
        <taxon>Aspergillaceae</taxon>
        <taxon>Aspergillus</taxon>
        <taxon>Aspergillus subgen. Circumdati</taxon>
    </lineage>
</organism>
<sequence length="423" mass="46860">MSPLREFFLVFVAFTGSATAADSSLSFNEQCANSCEQNILNDSTSTSNATVKSLCAIPIQLAWEECLFANCTVKESFTAKRSQAHQCNIPTHHGRPAADPALIVPLAIATLLVVARLASKCMHVGGGWWWDDYTIIVAYILAVFIFAMNASMIHHGFGKDIWTITPFDNITIILKRFYIYVLAYKAQISLAKISVCLFLLRIFRSPAFRYTAYTIIALNTAIAMTWVLVDALRCNPIHLAWTGWAKEEPGKCIDFIAATFANSFVNIAVDTVMVIMPIYEVIKLNLDSRRKLGVGVMFAMGLILTVVAILRVVVFYFNRWNKNPTVELQPINVWSVVECQIAVVCACLPAARALLLHFFPGMMGGSGRDSDARRATHTIASSVPKGRGKISQTVSYSVDYSRRPQDRASNSAIHLVELDQVDE</sequence>
<evidence type="ECO:0000256" key="5">
    <source>
        <dbReference type="ARBA" id="ARBA00038359"/>
    </source>
</evidence>
<name>A0A5N6TZT2_ASPAV</name>
<reference evidence="9 10" key="1">
    <citation type="submission" date="2019-04" db="EMBL/GenBank/DDBJ databases">
        <title>Friends and foes A comparative genomics study of 23 Aspergillus species from section Flavi.</title>
        <authorList>
            <consortium name="DOE Joint Genome Institute"/>
            <person name="Kjaerbolling I."/>
            <person name="Vesth T."/>
            <person name="Frisvad J.C."/>
            <person name="Nybo J.L."/>
            <person name="Theobald S."/>
            <person name="Kildgaard S."/>
            <person name="Isbrandt T."/>
            <person name="Kuo A."/>
            <person name="Sato A."/>
            <person name="Lyhne E.K."/>
            <person name="Kogle M.E."/>
            <person name="Wiebenga A."/>
            <person name="Kun R.S."/>
            <person name="Lubbers R.J."/>
            <person name="Makela M.R."/>
            <person name="Barry K."/>
            <person name="Chovatia M."/>
            <person name="Clum A."/>
            <person name="Daum C."/>
            <person name="Haridas S."/>
            <person name="He G."/>
            <person name="LaButti K."/>
            <person name="Lipzen A."/>
            <person name="Mondo S."/>
            <person name="Riley R."/>
            <person name="Salamov A."/>
            <person name="Simmons B.A."/>
            <person name="Magnuson J.K."/>
            <person name="Henrissat B."/>
            <person name="Mortensen U.H."/>
            <person name="Larsen T.O."/>
            <person name="Devries R.P."/>
            <person name="Grigoriev I.V."/>
            <person name="Machida M."/>
            <person name="Baker S.E."/>
            <person name="Andersen M.R."/>
        </authorList>
    </citation>
    <scope>NUCLEOTIDE SEQUENCE [LARGE SCALE GENOMIC DNA]</scope>
    <source>
        <strain evidence="9 10">IBT 18842</strain>
    </source>
</reference>
<evidence type="ECO:0000256" key="2">
    <source>
        <dbReference type="ARBA" id="ARBA00022692"/>
    </source>
</evidence>
<keyword evidence="10" id="KW-1185">Reference proteome</keyword>
<evidence type="ECO:0000256" key="4">
    <source>
        <dbReference type="ARBA" id="ARBA00023136"/>
    </source>
</evidence>
<keyword evidence="2 6" id="KW-0812">Transmembrane</keyword>
<feature type="transmembrane region" description="Helical" evidence="6">
    <location>
        <begin position="333"/>
        <end position="355"/>
    </location>
</feature>
<dbReference type="OrthoDB" id="2496787at2759"/>
<dbReference type="EMBL" id="ML742064">
    <property type="protein sequence ID" value="KAE8151794.1"/>
    <property type="molecule type" value="Genomic_DNA"/>
</dbReference>
<dbReference type="GO" id="GO:0016020">
    <property type="term" value="C:membrane"/>
    <property type="evidence" value="ECO:0007669"/>
    <property type="project" value="UniProtKB-SubCell"/>
</dbReference>
<feature type="transmembrane region" description="Helical" evidence="6">
    <location>
        <begin position="294"/>
        <end position="317"/>
    </location>
</feature>
<evidence type="ECO:0000256" key="6">
    <source>
        <dbReference type="SAM" id="Phobius"/>
    </source>
</evidence>
<feature type="transmembrane region" description="Helical" evidence="6">
    <location>
        <begin position="136"/>
        <end position="157"/>
    </location>
</feature>
<comment type="similarity">
    <text evidence="5">Belongs to the SAT4 family.</text>
</comment>